<dbReference type="AlphaFoldDB" id="A0A085MLW8"/>
<evidence type="ECO:0000313" key="3">
    <source>
        <dbReference type="Proteomes" id="UP000030764"/>
    </source>
</evidence>
<dbReference type="Proteomes" id="UP000030764">
    <property type="component" value="Unassembled WGS sequence"/>
</dbReference>
<evidence type="ECO:0000313" key="1">
    <source>
        <dbReference type="EMBL" id="KFD58214.1"/>
    </source>
</evidence>
<name>A0A085MLW8_9BILA</name>
<dbReference type="EMBL" id="KL363185">
    <property type="protein sequence ID" value="KFD58214.1"/>
    <property type="molecule type" value="Genomic_DNA"/>
</dbReference>
<accession>A0A085MLW8</accession>
<protein>
    <submittedName>
        <fullName evidence="1">Uncharacterized protein</fullName>
    </submittedName>
</protein>
<evidence type="ECO:0000313" key="2">
    <source>
        <dbReference type="EMBL" id="KFD70478.1"/>
    </source>
</evidence>
<proteinExistence type="predicted"/>
<organism evidence="1 3">
    <name type="scientific">Trichuris suis</name>
    <name type="common">pig whipworm</name>
    <dbReference type="NCBI Taxonomy" id="68888"/>
    <lineage>
        <taxon>Eukaryota</taxon>
        <taxon>Metazoa</taxon>
        <taxon>Ecdysozoa</taxon>
        <taxon>Nematoda</taxon>
        <taxon>Enoplea</taxon>
        <taxon>Dorylaimia</taxon>
        <taxon>Trichinellida</taxon>
        <taxon>Trichuridae</taxon>
        <taxon>Trichuris</taxon>
    </lineage>
</organism>
<dbReference type="EMBL" id="KL367487">
    <property type="protein sequence ID" value="KFD70478.1"/>
    <property type="molecule type" value="Genomic_DNA"/>
</dbReference>
<dbReference type="Proteomes" id="UP000030758">
    <property type="component" value="Unassembled WGS sequence"/>
</dbReference>
<sequence>MSERNREKFVYQGQMYTSDKVNWAATNTMCTSAGLHTPMDTRDVVKIMNDHDSNGGTQCLIYAELKPPRRRRR</sequence>
<keyword evidence="3" id="KW-1185">Reference proteome</keyword>
<reference evidence="1 3" key="1">
    <citation type="journal article" date="2014" name="Nat. Genet.">
        <title>Genome and transcriptome of the porcine whipworm Trichuris suis.</title>
        <authorList>
            <person name="Jex A.R."/>
            <person name="Nejsum P."/>
            <person name="Schwarz E.M."/>
            <person name="Hu L."/>
            <person name="Young N.D."/>
            <person name="Hall R.S."/>
            <person name="Korhonen P.K."/>
            <person name="Liao S."/>
            <person name="Thamsborg S."/>
            <person name="Xia J."/>
            <person name="Xu P."/>
            <person name="Wang S."/>
            <person name="Scheerlinck J.P."/>
            <person name="Hofmann A."/>
            <person name="Sternberg P.W."/>
            <person name="Wang J."/>
            <person name="Gasser R.B."/>
        </authorList>
    </citation>
    <scope>NUCLEOTIDE SEQUENCE [LARGE SCALE GENOMIC DNA]</scope>
    <source>
        <strain evidence="2">DCEP-RM93F</strain>
        <strain evidence="1">DCEP-RM93M</strain>
    </source>
</reference>
<gene>
    <name evidence="1" type="ORF">M513_00977</name>
    <name evidence="2" type="ORF">M514_00977</name>
</gene>